<reference evidence="2 3" key="1">
    <citation type="submission" date="2018-12" db="EMBL/GenBank/DDBJ databases">
        <title>Genome sequence and assembly of Colletotrichum trifolii.</title>
        <authorList>
            <person name="Gan P."/>
            <person name="Shirasu K."/>
        </authorList>
    </citation>
    <scope>NUCLEOTIDE SEQUENCE [LARGE SCALE GENOMIC DNA]</scope>
    <source>
        <strain evidence="2 3">543-2</strain>
    </source>
</reference>
<proteinExistence type="predicted"/>
<keyword evidence="3" id="KW-1185">Reference proteome</keyword>
<comment type="caution">
    <text evidence="2">The sequence shown here is derived from an EMBL/GenBank/DDBJ whole genome shotgun (WGS) entry which is preliminary data.</text>
</comment>
<sequence>MPLGSGTLLCAGFEVTAAQKFGGVDAADALDECCDATSPRSLPLIPMSTLSTFSGGQAADKRRRTYSLIDHPAMSTFWTSLLGNVIALASERGVHALFTGKLAIATDSYTKSAGVPLNKREGKWWRVRDMSVECGDAGAGAGDGSNDDDVQQQQLRRDGTMKSADGLARRQTAGKREDGTKVHERGDLGKSKSRLGSNSYDCNGDKTERWSGTSYFSFDSDRILERVREEDAEASLLPQGCRASKDLSERFRGGDETSFGGGGGGRRSGGGRSEAKVESEEAKAPRSLLNSSARVRRSTAQSGSHKSSQYGVRSVRKQRKISTPGNLDPGSHPSQSEASPGSRIHSGLLVSAPHQQGSKLR</sequence>
<feature type="region of interest" description="Disordered" evidence="1">
    <location>
        <begin position="247"/>
        <end position="361"/>
    </location>
</feature>
<feature type="compositionally biased region" description="Gly residues" evidence="1">
    <location>
        <begin position="259"/>
        <end position="272"/>
    </location>
</feature>
<accession>A0A4R8RH58</accession>
<organism evidence="2 3">
    <name type="scientific">Colletotrichum trifolii</name>
    <dbReference type="NCBI Taxonomy" id="5466"/>
    <lineage>
        <taxon>Eukaryota</taxon>
        <taxon>Fungi</taxon>
        <taxon>Dikarya</taxon>
        <taxon>Ascomycota</taxon>
        <taxon>Pezizomycotina</taxon>
        <taxon>Sordariomycetes</taxon>
        <taxon>Hypocreomycetidae</taxon>
        <taxon>Glomerellales</taxon>
        <taxon>Glomerellaceae</taxon>
        <taxon>Colletotrichum</taxon>
        <taxon>Colletotrichum orbiculare species complex</taxon>
    </lineage>
</organism>
<evidence type="ECO:0000256" key="1">
    <source>
        <dbReference type="SAM" id="MobiDB-lite"/>
    </source>
</evidence>
<dbReference type="AlphaFoldDB" id="A0A4R8RH58"/>
<dbReference type="Proteomes" id="UP000295703">
    <property type="component" value="Unassembled WGS sequence"/>
</dbReference>
<protein>
    <submittedName>
        <fullName evidence="2">Uncharacterized protein</fullName>
    </submittedName>
</protein>
<evidence type="ECO:0000313" key="3">
    <source>
        <dbReference type="Proteomes" id="UP000295703"/>
    </source>
</evidence>
<feature type="compositionally biased region" description="Basic and acidic residues" evidence="1">
    <location>
        <begin position="174"/>
        <end position="190"/>
    </location>
</feature>
<evidence type="ECO:0000313" key="2">
    <source>
        <dbReference type="EMBL" id="TDZ61447.1"/>
    </source>
</evidence>
<feature type="compositionally biased region" description="Polar residues" evidence="1">
    <location>
        <begin position="288"/>
        <end position="311"/>
    </location>
</feature>
<name>A0A4R8RH58_COLTR</name>
<feature type="region of interest" description="Disordered" evidence="1">
    <location>
        <begin position="136"/>
        <end position="206"/>
    </location>
</feature>
<feature type="compositionally biased region" description="Basic and acidic residues" evidence="1">
    <location>
        <begin position="273"/>
        <end position="284"/>
    </location>
</feature>
<gene>
    <name evidence="2" type="ORF">CTRI78_v004316</name>
</gene>
<dbReference type="EMBL" id="RYZW01000031">
    <property type="protein sequence ID" value="TDZ61447.1"/>
    <property type="molecule type" value="Genomic_DNA"/>
</dbReference>